<feature type="domain" description="Methyltransferase" evidence="3">
    <location>
        <begin position="43"/>
        <end position="131"/>
    </location>
</feature>
<keyword evidence="2 4" id="KW-0808">Transferase</keyword>
<name>A0A543IT45_9ACTN</name>
<dbReference type="OrthoDB" id="9795085at2"/>
<reference evidence="4 5" key="1">
    <citation type="submission" date="2019-06" db="EMBL/GenBank/DDBJ databases">
        <title>Sequencing the genomes of 1000 actinobacteria strains.</title>
        <authorList>
            <person name="Klenk H.-P."/>
        </authorList>
    </citation>
    <scope>NUCLEOTIDE SEQUENCE [LARGE SCALE GENOMIC DNA]</scope>
    <source>
        <strain evidence="4 5">DSM 43186</strain>
    </source>
</reference>
<dbReference type="PANTHER" id="PTHR43861">
    <property type="entry name" value="TRANS-ACONITATE 2-METHYLTRANSFERASE-RELATED"/>
    <property type="match status" value="1"/>
</dbReference>
<evidence type="ECO:0000313" key="4">
    <source>
        <dbReference type="EMBL" id="TQM73727.1"/>
    </source>
</evidence>
<comment type="caution">
    <text evidence="4">The sequence shown here is derived from an EMBL/GenBank/DDBJ whole genome shotgun (WGS) entry which is preliminary data.</text>
</comment>
<evidence type="ECO:0000256" key="2">
    <source>
        <dbReference type="ARBA" id="ARBA00022679"/>
    </source>
</evidence>
<keyword evidence="5" id="KW-1185">Reference proteome</keyword>
<organism evidence="4 5">
    <name type="scientific">Thermopolyspora flexuosa</name>
    <dbReference type="NCBI Taxonomy" id="103836"/>
    <lineage>
        <taxon>Bacteria</taxon>
        <taxon>Bacillati</taxon>
        <taxon>Actinomycetota</taxon>
        <taxon>Actinomycetes</taxon>
        <taxon>Streptosporangiales</taxon>
        <taxon>Streptosporangiaceae</taxon>
        <taxon>Thermopolyspora</taxon>
    </lineage>
</organism>
<dbReference type="InterPro" id="IPR029063">
    <property type="entry name" value="SAM-dependent_MTases_sf"/>
</dbReference>
<dbReference type="AlphaFoldDB" id="A0A543IT45"/>
<evidence type="ECO:0000313" key="5">
    <source>
        <dbReference type="Proteomes" id="UP000319213"/>
    </source>
</evidence>
<dbReference type="CDD" id="cd02440">
    <property type="entry name" value="AdoMet_MTases"/>
    <property type="match status" value="1"/>
</dbReference>
<dbReference type="InterPro" id="IPR041698">
    <property type="entry name" value="Methyltransf_25"/>
</dbReference>
<dbReference type="GO" id="GO:0032259">
    <property type="term" value="P:methylation"/>
    <property type="evidence" value="ECO:0007669"/>
    <property type="project" value="UniProtKB-KW"/>
</dbReference>
<evidence type="ECO:0000259" key="3">
    <source>
        <dbReference type="Pfam" id="PF13649"/>
    </source>
</evidence>
<accession>A0A543IT45</accession>
<dbReference type="Proteomes" id="UP000319213">
    <property type="component" value="Unassembled WGS sequence"/>
</dbReference>
<sequence length="259" mass="28474">MLRHDTPAPTRWNERAYDSSFGYVSAHGAPLVELLDPRPGERILDLGCGTGVFTADIAARGAQVLGIDGSRAMIERAIATYPGLDFIVADGYDFVVAEPYDAVFSNAALHWLSRDPDAVIRCVRMALRPGGRFVAEMGGAGNCAALTAAMSTAWREYGLREPELPWYFPSPAEYALRLEKAGFTVRLLEYFDRPTPLDECPNGAADWVRMFAGYLLAEVPPAIVEPLLHRVNELAAPALRRGSEWVADYVRLRFAAVLD</sequence>
<dbReference type="PANTHER" id="PTHR43861:SF1">
    <property type="entry name" value="TRANS-ACONITATE 2-METHYLTRANSFERASE"/>
    <property type="match status" value="1"/>
</dbReference>
<gene>
    <name evidence="4" type="ORF">FHX40_0380</name>
</gene>
<dbReference type="GO" id="GO:0008168">
    <property type="term" value="F:methyltransferase activity"/>
    <property type="evidence" value="ECO:0007669"/>
    <property type="project" value="UniProtKB-KW"/>
</dbReference>
<dbReference type="Gene3D" id="3.40.50.150">
    <property type="entry name" value="Vaccinia Virus protein VP39"/>
    <property type="match status" value="1"/>
</dbReference>
<proteinExistence type="predicted"/>
<dbReference type="SUPFAM" id="SSF53335">
    <property type="entry name" value="S-adenosyl-L-methionine-dependent methyltransferases"/>
    <property type="match status" value="1"/>
</dbReference>
<dbReference type="Pfam" id="PF13649">
    <property type="entry name" value="Methyltransf_25"/>
    <property type="match status" value="1"/>
</dbReference>
<dbReference type="EMBL" id="VFPQ01000001">
    <property type="protein sequence ID" value="TQM73727.1"/>
    <property type="molecule type" value="Genomic_DNA"/>
</dbReference>
<dbReference type="RefSeq" id="WP_142258002.1">
    <property type="nucleotide sequence ID" value="NZ_BMPV01000004.1"/>
</dbReference>
<protein>
    <submittedName>
        <fullName evidence="4">Trans-aconitate methyltransferase</fullName>
    </submittedName>
</protein>
<evidence type="ECO:0000256" key="1">
    <source>
        <dbReference type="ARBA" id="ARBA00022603"/>
    </source>
</evidence>
<keyword evidence="1 4" id="KW-0489">Methyltransferase</keyword>